<protein>
    <submittedName>
        <fullName evidence="3">NADP oxidoreductase</fullName>
    </submittedName>
</protein>
<dbReference type="EMBL" id="PYMH01000007">
    <property type="protein sequence ID" value="PSU32897.1"/>
    <property type="molecule type" value="Genomic_DNA"/>
</dbReference>
<dbReference type="InterPro" id="IPR051267">
    <property type="entry name" value="STEAP_metalloreductase"/>
</dbReference>
<dbReference type="OrthoDB" id="1523398at2"/>
<sequence>MKIGFIGAGAMAQALAKHALDGGLSVMISNSRGPETLTVAANRLGCETGTAQQAAEFGDVIVIAVPLYSFNKLPKEQLKGKIVLDLLNYFPHRDGYITELNSLRMTTSELVANYLTDSTVVKAFNSITVEDLRRDARPEGAKDRRAIPIASNDQEAKNVVARLIDKLGFDSVDGGKLSDSWRFERFRPAYCVAAPKEKLEGILETTTRDTVVADGYWLHHRFV</sequence>
<dbReference type="Proteomes" id="UP000241222">
    <property type="component" value="Unassembled WGS sequence"/>
</dbReference>
<dbReference type="GO" id="GO:0016491">
    <property type="term" value="F:oxidoreductase activity"/>
    <property type="evidence" value="ECO:0007669"/>
    <property type="project" value="UniProtKB-KW"/>
</dbReference>
<evidence type="ECO:0000259" key="2">
    <source>
        <dbReference type="Pfam" id="PF03807"/>
    </source>
</evidence>
<dbReference type="AlphaFoldDB" id="A0A2T3IWM9"/>
<dbReference type="RefSeq" id="WP_107349692.1">
    <property type="nucleotide sequence ID" value="NZ_PYMH01000007.1"/>
</dbReference>
<dbReference type="SUPFAM" id="SSF51735">
    <property type="entry name" value="NAD(P)-binding Rossmann-fold domains"/>
    <property type="match status" value="1"/>
</dbReference>
<gene>
    <name evidence="3" type="ORF">C9I99_14920</name>
</gene>
<evidence type="ECO:0000256" key="1">
    <source>
        <dbReference type="ARBA" id="ARBA00023002"/>
    </source>
</evidence>
<organism evidence="3 4">
    <name type="scientific">Photobacterium lutimaris</name>
    <dbReference type="NCBI Taxonomy" id="388278"/>
    <lineage>
        <taxon>Bacteria</taxon>
        <taxon>Pseudomonadati</taxon>
        <taxon>Pseudomonadota</taxon>
        <taxon>Gammaproteobacteria</taxon>
        <taxon>Vibrionales</taxon>
        <taxon>Vibrionaceae</taxon>
        <taxon>Photobacterium</taxon>
    </lineage>
</organism>
<keyword evidence="4" id="KW-1185">Reference proteome</keyword>
<accession>A0A2T3IWM9</accession>
<evidence type="ECO:0000313" key="4">
    <source>
        <dbReference type="Proteomes" id="UP000241222"/>
    </source>
</evidence>
<dbReference type="InterPro" id="IPR036291">
    <property type="entry name" value="NAD(P)-bd_dom_sf"/>
</dbReference>
<keyword evidence="1" id="KW-0560">Oxidoreductase</keyword>
<dbReference type="PANTHER" id="PTHR14239">
    <property type="entry name" value="DUDULIN-RELATED"/>
    <property type="match status" value="1"/>
</dbReference>
<dbReference type="Pfam" id="PF03807">
    <property type="entry name" value="F420_oxidored"/>
    <property type="match status" value="1"/>
</dbReference>
<dbReference type="InterPro" id="IPR028939">
    <property type="entry name" value="P5C_Rdtase_cat_N"/>
</dbReference>
<reference evidence="3 4" key="1">
    <citation type="submission" date="2018-03" db="EMBL/GenBank/DDBJ databases">
        <title>Whole genome sequencing of Histamine producing bacteria.</title>
        <authorList>
            <person name="Butler K."/>
        </authorList>
    </citation>
    <scope>NUCLEOTIDE SEQUENCE [LARGE SCALE GENOMIC DNA]</scope>
    <source>
        <strain evidence="3 4">JCM 13586</strain>
    </source>
</reference>
<feature type="domain" description="Pyrroline-5-carboxylate reductase catalytic N-terminal" evidence="2">
    <location>
        <begin position="2"/>
        <end position="89"/>
    </location>
</feature>
<evidence type="ECO:0000313" key="3">
    <source>
        <dbReference type="EMBL" id="PSU32897.1"/>
    </source>
</evidence>
<dbReference type="Gene3D" id="3.40.50.720">
    <property type="entry name" value="NAD(P)-binding Rossmann-like Domain"/>
    <property type="match status" value="1"/>
</dbReference>
<comment type="caution">
    <text evidence="3">The sequence shown here is derived from an EMBL/GenBank/DDBJ whole genome shotgun (WGS) entry which is preliminary data.</text>
</comment>
<name>A0A2T3IWM9_9GAMM</name>
<dbReference type="PANTHER" id="PTHR14239:SF10">
    <property type="entry name" value="REDUCTASE"/>
    <property type="match status" value="1"/>
</dbReference>
<proteinExistence type="predicted"/>